<organism evidence="1 2">
    <name type="scientific">Lactuca virosa</name>
    <dbReference type="NCBI Taxonomy" id="75947"/>
    <lineage>
        <taxon>Eukaryota</taxon>
        <taxon>Viridiplantae</taxon>
        <taxon>Streptophyta</taxon>
        <taxon>Embryophyta</taxon>
        <taxon>Tracheophyta</taxon>
        <taxon>Spermatophyta</taxon>
        <taxon>Magnoliopsida</taxon>
        <taxon>eudicotyledons</taxon>
        <taxon>Gunneridae</taxon>
        <taxon>Pentapetalae</taxon>
        <taxon>asterids</taxon>
        <taxon>campanulids</taxon>
        <taxon>Asterales</taxon>
        <taxon>Asteraceae</taxon>
        <taxon>Cichorioideae</taxon>
        <taxon>Cichorieae</taxon>
        <taxon>Lactucinae</taxon>
        <taxon>Lactuca</taxon>
    </lineage>
</organism>
<evidence type="ECO:0000313" key="1">
    <source>
        <dbReference type="EMBL" id="CAH1436861.1"/>
    </source>
</evidence>
<reference evidence="1 2" key="1">
    <citation type="submission" date="2022-01" db="EMBL/GenBank/DDBJ databases">
        <authorList>
            <person name="Xiong W."/>
            <person name="Schranz E."/>
        </authorList>
    </citation>
    <scope>NUCLEOTIDE SEQUENCE [LARGE SCALE GENOMIC DNA]</scope>
</reference>
<accession>A0AAU9NGL0</accession>
<proteinExistence type="predicted"/>
<name>A0AAU9NGL0_9ASTR</name>
<keyword evidence="2" id="KW-1185">Reference proteome</keyword>
<dbReference type="EMBL" id="CAKMRJ010004445">
    <property type="protein sequence ID" value="CAH1436861.1"/>
    <property type="molecule type" value="Genomic_DNA"/>
</dbReference>
<gene>
    <name evidence="1" type="ORF">LVIROSA_LOCUS23211</name>
</gene>
<evidence type="ECO:0000313" key="2">
    <source>
        <dbReference type="Proteomes" id="UP001157418"/>
    </source>
</evidence>
<sequence>MLLHTSLELVRIEFTSAVHPHVSALEPIMSTMFDVSSPDTVIGNGIKGYGLWFMVYDIKAYAILGNGIKAYMFIGYGIWIWGYGL</sequence>
<comment type="caution">
    <text evidence="1">The sequence shown here is derived from an EMBL/GenBank/DDBJ whole genome shotgun (WGS) entry which is preliminary data.</text>
</comment>
<protein>
    <submittedName>
        <fullName evidence="1">Uncharacterized protein</fullName>
    </submittedName>
</protein>
<dbReference type="Proteomes" id="UP001157418">
    <property type="component" value="Unassembled WGS sequence"/>
</dbReference>
<dbReference type="AlphaFoldDB" id="A0AAU9NGL0"/>